<comment type="caution">
    <text evidence="2">The sequence shown here is derived from an EMBL/GenBank/DDBJ whole genome shotgun (WGS) entry which is preliminary data.</text>
</comment>
<gene>
    <name evidence="2" type="ORF">F9K94_21935</name>
</gene>
<evidence type="ECO:0000313" key="3">
    <source>
        <dbReference type="Proteomes" id="UP000460650"/>
    </source>
</evidence>
<accession>A0A7V7VR02</accession>
<dbReference type="RefSeq" id="WP_151648557.1">
    <property type="nucleotide sequence ID" value="NZ_WBVY01000007.1"/>
</dbReference>
<keyword evidence="1" id="KW-0812">Transmembrane</keyword>
<name>A0A7V7VR02_9HYPH</name>
<reference evidence="2 3" key="1">
    <citation type="submission" date="2019-09" db="EMBL/GenBank/DDBJ databases">
        <title>Taxonomic organization of the family Brucellaceae based on a phylogenomic approach.</title>
        <authorList>
            <person name="Leclercq S."/>
            <person name="Cloeckaert A."/>
            <person name="Zygmunt M.S."/>
        </authorList>
    </citation>
    <scope>NUCLEOTIDE SEQUENCE [LARGE SCALE GENOMIC DNA]</scope>
    <source>
        <strain evidence="2 3">TA93</strain>
    </source>
</reference>
<keyword evidence="1" id="KW-0472">Membrane</keyword>
<sequence>MEKGKLSKIIKDSTLIVLIIIAGYYISQNINQMFAYEKIASVTKISSNDHKVYFDSGDFMLDEVGILEKGDVCRLTVGYLPFYRSTILFADCTIFKWSI</sequence>
<dbReference type="Proteomes" id="UP000460650">
    <property type="component" value="Unassembled WGS sequence"/>
</dbReference>
<dbReference type="EMBL" id="WBVY01000007">
    <property type="protein sequence ID" value="KAB2655216.1"/>
    <property type="molecule type" value="Genomic_DNA"/>
</dbReference>
<organism evidence="2 3">
    <name type="scientific">Brucella tritici</name>
    <dbReference type="NCBI Taxonomy" id="94626"/>
    <lineage>
        <taxon>Bacteria</taxon>
        <taxon>Pseudomonadati</taxon>
        <taxon>Pseudomonadota</taxon>
        <taxon>Alphaproteobacteria</taxon>
        <taxon>Hyphomicrobiales</taxon>
        <taxon>Brucellaceae</taxon>
        <taxon>Brucella/Ochrobactrum group</taxon>
        <taxon>Brucella</taxon>
    </lineage>
</organism>
<evidence type="ECO:0000256" key="1">
    <source>
        <dbReference type="SAM" id="Phobius"/>
    </source>
</evidence>
<proteinExistence type="predicted"/>
<feature type="transmembrane region" description="Helical" evidence="1">
    <location>
        <begin position="9"/>
        <end position="26"/>
    </location>
</feature>
<dbReference type="AlphaFoldDB" id="A0A7V7VR02"/>
<keyword evidence="1" id="KW-1133">Transmembrane helix</keyword>
<protein>
    <submittedName>
        <fullName evidence="2">Uncharacterized protein</fullName>
    </submittedName>
</protein>
<evidence type="ECO:0000313" key="2">
    <source>
        <dbReference type="EMBL" id="KAB2655216.1"/>
    </source>
</evidence>